<protein>
    <submittedName>
        <fullName evidence="7">Putative PurR-regulated permease PerM</fullName>
    </submittedName>
</protein>
<evidence type="ECO:0000256" key="6">
    <source>
        <dbReference type="SAM" id="Phobius"/>
    </source>
</evidence>
<evidence type="ECO:0000256" key="1">
    <source>
        <dbReference type="ARBA" id="ARBA00004141"/>
    </source>
</evidence>
<proteinExistence type="inferred from homology"/>
<dbReference type="Pfam" id="PF01594">
    <property type="entry name" value="AI-2E_transport"/>
    <property type="match status" value="1"/>
</dbReference>
<accession>A0A4R3M9B9</accession>
<evidence type="ECO:0000256" key="2">
    <source>
        <dbReference type="ARBA" id="ARBA00009773"/>
    </source>
</evidence>
<keyword evidence="8" id="KW-1185">Reference proteome</keyword>
<name>A0A4R3M9B9_9HYPH</name>
<gene>
    <name evidence="7" type="ORF">EDC64_101831</name>
</gene>
<comment type="caution">
    <text evidence="7">The sequence shown here is derived from an EMBL/GenBank/DDBJ whole genome shotgun (WGS) entry which is preliminary data.</text>
</comment>
<evidence type="ECO:0000256" key="3">
    <source>
        <dbReference type="ARBA" id="ARBA00022692"/>
    </source>
</evidence>
<evidence type="ECO:0000256" key="5">
    <source>
        <dbReference type="ARBA" id="ARBA00023136"/>
    </source>
</evidence>
<feature type="transmembrane region" description="Helical" evidence="6">
    <location>
        <begin position="267"/>
        <end position="286"/>
    </location>
</feature>
<dbReference type="AlphaFoldDB" id="A0A4R3M9B9"/>
<reference evidence="7 8" key="1">
    <citation type="submission" date="2019-03" db="EMBL/GenBank/DDBJ databases">
        <title>Genomic Encyclopedia of Type Strains, Phase IV (KMG-IV): sequencing the most valuable type-strain genomes for metagenomic binning, comparative biology and taxonomic classification.</title>
        <authorList>
            <person name="Goeker M."/>
        </authorList>
    </citation>
    <scope>NUCLEOTIDE SEQUENCE [LARGE SCALE GENOMIC DNA]</scope>
    <source>
        <strain evidence="7 8">DSM 9035</strain>
    </source>
</reference>
<feature type="transmembrane region" description="Helical" evidence="6">
    <location>
        <begin position="236"/>
        <end position="260"/>
    </location>
</feature>
<comment type="subcellular location">
    <subcellularLocation>
        <location evidence="1">Membrane</location>
        <topology evidence="1">Multi-pass membrane protein</topology>
    </subcellularLocation>
</comment>
<feature type="transmembrane region" description="Helical" evidence="6">
    <location>
        <begin position="20"/>
        <end position="53"/>
    </location>
</feature>
<dbReference type="RefSeq" id="WP_207915876.1">
    <property type="nucleotide sequence ID" value="NZ_SMAI01000001.1"/>
</dbReference>
<feature type="transmembrane region" description="Helical" evidence="6">
    <location>
        <begin position="143"/>
        <end position="169"/>
    </location>
</feature>
<evidence type="ECO:0000256" key="4">
    <source>
        <dbReference type="ARBA" id="ARBA00022989"/>
    </source>
</evidence>
<evidence type="ECO:0000313" key="7">
    <source>
        <dbReference type="EMBL" id="TCT08307.1"/>
    </source>
</evidence>
<keyword evidence="5 6" id="KW-0472">Membrane</keyword>
<dbReference type="GO" id="GO:0055085">
    <property type="term" value="P:transmembrane transport"/>
    <property type="evidence" value="ECO:0007669"/>
    <property type="project" value="TreeGrafter"/>
</dbReference>
<sequence>MEPTGSPIGVAGSPVTRRAVSLLVLAAGLVALLLLAADVLLIIFAGLLFAVFLRGGGVWISGKIHLAPAWGVAMFMVALLAAFAAFAAAVAPTVSTQIDELGRRIPEALETLRDRIEAFSWGPALLDRLSPSSLGSSGAGDTAASAVTTTFGALGNAALIFFIGLYGAFSPEVYRRGVILLLAPSLRQQTDDVFDDVTKTLQNWLTAQLIAMTVVGLLTAAGLWAAGIPLAFGLGLIAGLLAFIPNIGPILAIAPALLLAAAQGQTAILLVLAIYIGVQTLESYAVTPLVQQEKVDLAPAFVIAAQLLMGALFGLLGLALATPVAAALMTLTKRIYVRQYLEREPPST</sequence>
<feature type="transmembrane region" description="Helical" evidence="6">
    <location>
        <begin position="65"/>
        <end position="91"/>
    </location>
</feature>
<comment type="similarity">
    <text evidence="2">Belongs to the autoinducer-2 exporter (AI-2E) (TC 2.A.86) family.</text>
</comment>
<organism evidence="7 8">
    <name type="scientific">Aquabacter spiritensis</name>
    <dbReference type="NCBI Taxonomy" id="933073"/>
    <lineage>
        <taxon>Bacteria</taxon>
        <taxon>Pseudomonadati</taxon>
        <taxon>Pseudomonadota</taxon>
        <taxon>Alphaproteobacteria</taxon>
        <taxon>Hyphomicrobiales</taxon>
        <taxon>Xanthobacteraceae</taxon>
        <taxon>Aquabacter</taxon>
    </lineage>
</organism>
<keyword evidence="3 6" id="KW-0812">Transmembrane</keyword>
<keyword evidence="4 6" id="KW-1133">Transmembrane helix</keyword>
<feature type="transmembrane region" description="Helical" evidence="6">
    <location>
        <begin position="209"/>
        <end position="230"/>
    </location>
</feature>
<dbReference type="PANTHER" id="PTHR21716">
    <property type="entry name" value="TRANSMEMBRANE PROTEIN"/>
    <property type="match status" value="1"/>
</dbReference>
<dbReference type="EMBL" id="SMAI01000001">
    <property type="protein sequence ID" value="TCT08307.1"/>
    <property type="molecule type" value="Genomic_DNA"/>
</dbReference>
<evidence type="ECO:0000313" key="8">
    <source>
        <dbReference type="Proteomes" id="UP000294664"/>
    </source>
</evidence>
<dbReference type="PANTHER" id="PTHR21716:SF62">
    <property type="entry name" value="TRANSPORT PROTEIN YDBI-RELATED"/>
    <property type="match status" value="1"/>
</dbReference>
<feature type="transmembrane region" description="Helical" evidence="6">
    <location>
        <begin position="298"/>
        <end position="331"/>
    </location>
</feature>
<dbReference type="GO" id="GO:0016020">
    <property type="term" value="C:membrane"/>
    <property type="evidence" value="ECO:0007669"/>
    <property type="project" value="UniProtKB-SubCell"/>
</dbReference>
<dbReference type="Proteomes" id="UP000294664">
    <property type="component" value="Unassembled WGS sequence"/>
</dbReference>
<dbReference type="InterPro" id="IPR002549">
    <property type="entry name" value="AI-2E-like"/>
</dbReference>